<reference evidence="7" key="1">
    <citation type="journal article" date="2008" name="Nature">
        <title>The amphioxus genome and the evolution of the chordate karyotype.</title>
        <authorList>
            <consortium name="US DOE Joint Genome Institute (JGI-PGF)"/>
            <person name="Putnam N.H."/>
            <person name="Butts T."/>
            <person name="Ferrier D.E.K."/>
            <person name="Furlong R.F."/>
            <person name="Hellsten U."/>
            <person name="Kawashima T."/>
            <person name="Robinson-Rechavi M."/>
            <person name="Shoguchi E."/>
            <person name="Terry A."/>
            <person name="Yu J.-K."/>
            <person name="Benito-Gutierrez E.L."/>
            <person name="Dubchak I."/>
            <person name="Garcia-Fernandez J."/>
            <person name="Gibson-Brown J.J."/>
            <person name="Grigoriev I.V."/>
            <person name="Horton A.C."/>
            <person name="de Jong P.J."/>
            <person name="Jurka J."/>
            <person name="Kapitonov V.V."/>
            <person name="Kohara Y."/>
            <person name="Kuroki Y."/>
            <person name="Lindquist E."/>
            <person name="Lucas S."/>
            <person name="Osoegawa K."/>
            <person name="Pennacchio L.A."/>
            <person name="Salamov A.A."/>
            <person name="Satou Y."/>
            <person name="Sauka-Spengler T."/>
            <person name="Schmutz J."/>
            <person name="Shin-I T."/>
            <person name="Toyoda A."/>
            <person name="Bronner-Fraser M."/>
            <person name="Fujiyama A."/>
            <person name="Holland L.Z."/>
            <person name="Holland P.W.H."/>
            <person name="Satoh N."/>
            <person name="Rokhsar D.S."/>
        </authorList>
    </citation>
    <scope>NUCLEOTIDE SEQUENCE [LARGE SCALE GENOMIC DNA]</scope>
    <source>
        <strain evidence="7">S238N-H82</strain>
        <tissue evidence="7">Testes</tissue>
    </source>
</reference>
<proteinExistence type="predicted"/>
<dbReference type="PANTHER" id="PTHR43775">
    <property type="entry name" value="FATTY ACID SYNTHASE"/>
    <property type="match status" value="1"/>
</dbReference>
<dbReference type="InterPro" id="IPR049900">
    <property type="entry name" value="PKS_mFAS_DH"/>
</dbReference>
<dbReference type="Pfam" id="PF00109">
    <property type="entry name" value="ketoacyl-synt"/>
    <property type="match status" value="1"/>
</dbReference>
<protein>
    <recommendedName>
        <fullName evidence="8">Carrier domain-containing protein</fullName>
    </recommendedName>
</protein>
<gene>
    <name evidence="7" type="ORF">BRAFLDRAFT_71890</name>
</gene>
<dbReference type="Pfam" id="PF21089">
    <property type="entry name" value="PKS_DH_N"/>
    <property type="match status" value="1"/>
</dbReference>
<evidence type="ECO:0000259" key="6">
    <source>
        <dbReference type="PROSITE" id="PS52019"/>
    </source>
</evidence>
<dbReference type="InterPro" id="IPR014043">
    <property type="entry name" value="Acyl_transferase_dom"/>
</dbReference>
<dbReference type="Gene3D" id="3.40.50.720">
    <property type="entry name" value="NAD(P)-binding Rossmann-like Domain"/>
    <property type="match status" value="2"/>
</dbReference>
<dbReference type="eggNOG" id="KOG1202">
    <property type="taxonomic scope" value="Eukaryota"/>
</dbReference>
<evidence type="ECO:0000259" key="5">
    <source>
        <dbReference type="PROSITE" id="PS52004"/>
    </source>
</evidence>
<dbReference type="Gene3D" id="3.40.366.10">
    <property type="entry name" value="Malonyl-Coenzyme A Acyl Carrier Protein, domain 2"/>
    <property type="match status" value="1"/>
</dbReference>
<dbReference type="InterPro" id="IPR049552">
    <property type="entry name" value="PKS_DH_N"/>
</dbReference>
<dbReference type="SUPFAM" id="SSF53901">
    <property type="entry name" value="Thiolase-like"/>
    <property type="match status" value="1"/>
</dbReference>
<dbReference type="InterPro" id="IPR050091">
    <property type="entry name" value="PKS_NRPS_Biosynth_Enz"/>
</dbReference>
<dbReference type="SMART" id="SM00826">
    <property type="entry name" value="PKS_DH"/>
    <property type="match status" value="1"/>
</dbReference>
<feature type="active site" description="Proton acceptor; for dehydratase activity" evidence="4">
    <location>
        <position position="707"/>
    </location>
</feature>
<keyword evidence="1" id="KW-0596">Phosphopantetheine</keyword>
<evidence type="ECO:0000313" key="7">
    <source>
        <dbReference type="EMBL" id="EEN69509.1"/>
    </source>
</evidence>
<dbReference type="Gene3D" id="3.40.47.10">
    <property type="match status" value="2"/>
</dbReference>
<dbReference type="Gene3D" id="3.30.70.3290">
    <property type="match status" value="1"/>
</dbReference>
<dbReference type="PROSITE" id="PS52004">
    <property type="entry name" value="KS3_2"/>
    <property type="match status" value="1"/>
</dbReference>
<feature type="region of interest" description="N-terminal hotdog fold" evidence="4">
    <location>
        <begin position="671"/>
        <end position="798"/>
    </location>
</feature>
<dbReference type="GO" id="GO:0004314">
    <property type="term" value="F:[acyl-carrier-protein] S-malonyltransferase activity"/>
    <property type="evidence" value="ECO:0007669"/>
    <property type="project" value="UniProtKB-EC"/>
</dbReference>
<dbReference type="Pfam" id="PF00698">
    <property type="entry name" value="Acyl_transf_1"/>
    <property type="match status" value="1"/>
</dbReference>
<name>C3XS41_BRAFL</name>
<dbReference type="Gene3D" id="3.10.129.110">
    <property type="entry name" value="Polyketide synthase dehydratase"/>
    <property type="match status" value="1"/>
</dbReference>
<feature type="active site" description="Proton donor; for dehydratase activity" evidence="4">
    <location>
        <position position="877"/>
    </location>
</feature>
<dbReference type="InParanoid" id="C3XS41"/>
<dbReference type="Gene3D" id="3.90.180.10">
    <property type="entry name" value="Medium-chain alcohol dehydrogenases, catalytic domain"/>
    <property type="match status" value="1"/>
</dbReference>
<dbReference type="InterPro" id="IPR014030">
    <property type="entry name" value="Ketoacyl_synth_N"/>
</dbReference>
<dbReference type="InterPro" id="IPR001227">
    <property type="entry name" value="Ac_transferase_dom_sf"/>
</dbReference>
<dbReference type="STRING" id="7739.C3XS41"/>
<dbReference type="InterPro" id="IPR032821">
    <property type="entry name" value="PKS_assoc"/>
</dbReference>
<feature type="domain" description="PKS/mFAS DH" evidence="6">
    <location>
        <begin position="671"/>
        <end position="964"/>
    </location>
</feature>
<dbReference type="SUPFAM" id="SSF52151">
    <property type="entry name" value="FabD/lysophospholipase-like"/>
    <property type="match status" value="1"/>
</dbReference>
<feature type="region of interest" description="C-terminal hotdog fold" evidence="4">
    <location>
        <begin position="814"/>
        <end position="964"/>
    </location>
</feature>
<dbReference type="GO" id="GO:0006633">
    <property type="term" value="P:fatty acid biosynthetic process"/>
    <property type="evidence" value="ECO:0007669"/>
    <property type="project" value="UniProtKB-UniPathway"/>
</dbReference>
<dbReference type="Pfam" id="PF14765">
    <property type="entry name" value="PS-DH"/>
    <property type="match status" value="1"/>
</dbReference>
<evidence type="ECO:0000256" key="4">
    <source>
        <dbReference type="PROSITE-ProRule" id="PRU01363"/>
    </source>
</evidence>
<evidence type="ECO:0000256" key="2">
    <source>
        <dbReference type="ARBA" id="ARBA00022553"/>
    </source>
</evidence>
<dbReference type="InterPro" id="IPR020841">
    <property type="entry name" value="PKS_Beta-ketoAc_synthase_dom"/>
</dbReference>
<keyword evidence="2" id="KW-0597">Phosphoprotein</keyword>
<dbReference type="SUPFAM" id="SSF55048">
    <property type="entry name" value="Probable ACP-binding domain of malonyl-CoA ACP transacylase"/>
    <property type="match status" value="1"/>
</dbReference>
<dbReference type="SUPFAM" id="SSF51735">
    <property type="entry name" value="NAD(P)-binding Rossmann-fold domains"/>
    <property type="match status" value="1"/>
</dbReference>
<dbReference type="InterPro" id="IPR049551">
    <property type="entry name" value="PKS_DH_C"/>
</dbReference>
<dbReference type="UniPathway" id="UPA00094"/>
<accession>C3XS41</accession>
<dbReference type="SMART" id="SM00827">
    <property type="entry name" value="PKS_AT"/>
    <property type="match status" value="1"/>
</dbReference>
<dbReference type="InterPro" id="IPR016035">
    <property type="entry name" value="Acyl_Trfase/lysoPLipase"/>
</dbReference>
<dbReference type="InterPro" id="IPR020807">
    <property type="entry name" value="PKS_DH"/>
</dbReference>
<dbReference type="InterPro" id="IPR036291">
    <property type="entry name" value="NAD(P)-bd_dom_sf"/>
</dbReference>
<dbReference type="PROSITE" id="PS52019">
    <property type="entry name" value="PKS_MFAS_DH"/>
    <property type="match status" value="1"/>
</dbReference>
<dbReference type="InterPro" id="IPR016039">
    <property type="entry name" value="Thiolase-like"/>
</dbReference>
<comment type="catalytic activity">
    <reaction evidence="3">
        <text>holo-[ACP] + malonyl-CoA = malonyl-[ACP] + CoA</text>
        <dbReference type="Rhea" id="RHEA:41792"/>
        <dbReference type="Rhea" id="RHEA-COMP:9623"/>
        <dbReference type="Rhea" id="RHEA-COMP:9685"/>
        <dbReference type="ChEBI" id="CHEBI:57287"/>
        <dbReference type="ChEBI" id="CHEBI:57384"/>
        <dbReference type="ChEBI" id="CHEBI:64479"/>
        <dbReference type="ChEBI" id="CHEBI:78449"/>
        <dbReference type="EC" id="2.3.1.39"/>
    </reaction>
    <physiologicalReaction direction="left-to-right" evidence="3">
        <dbReference type="Rhea" id="RHEA:41793"/>
    </physiologicalReaction>
</comment>
<feature type="domain" description="Ketosynthase family 3 (KS3)" evidence="5">
    <location>
        <begin position="2"/>
        <end position="122"/>
    </location>
</feature>
<sequence>MDEKVAIVGIGCRYPGGVNTPGDFWTMLAEGRDCTIPPPDDRFDTSYFWHPNRTPGKLYNRCGGYLQCNVFEFDRQFFKIPPDEANHLDPQIQLLLEVTWEALENAGIPSRSIRGSNTGVYVDIHFDALNIQVPSNLLQWEEKGNRLAGCSSFGFGGANAHLILERSPLPDLHPAVNNSDKVNDNHFTVGTGHETAKTIMLLSGNSKAALKEQIKHWISFITDTPTLNEDRFQQSLYTSANRYQHHAERLAIVVNGADDAVQKLDLMAREEKLSAVVEGKVPEGAERGKMAFVFSGMGTQWWGMGRKLAQEDPVFRDVIQRFEDVLKTLGADWSIADMLTKETNPDKINRTDIAQPCICAVQMGLVELLKQYDVIPDAIVGHSVGEVAAAYAAGLLSFEDAVRVIYHRGKELSKTSGHGKMLAVLHPMEEVEKLVERDENRNIINVAATNSPNQIVLSGDGAAIDSFHNKLKSKGIKCVLLKVNNAFHSYQQEQVKDSILNKLRILSASSRTTKAQIPIISTVTNQWLSSDITNTAHYWWTNIRQQVRFMQSVQVLLREGYSTFVEIGAHPALGPALKDISSTSKSRTTKQNIIPTLIRPKDTSSPADDRENILVATGTLHVVGYPVNFSPAFQEKHRGVHDIPTYPWQRVLCNAGTERSSSRYQFPQRAHPLLGQAQETAEGTKSQKSKIWCSHLSEESVPWLKHHILDGNVVVPAAAYVETALAAASDIYGDQNVLSLKNLQFKRFMFAPTSEAEMKSTVQHRSAKEKHFDLYSKDASGSWILHATAEVHKGDLKQQVGSTNVLTNVAERCSKTISSEEIYEAAEEAGFHLGSSFHCVTSCTTSDNYEEAVVTAEAPEEISREFGRYIYHPAFMDTFLHTFACLSLLNDKYTGKTPAKRVPFSMKSLYMFNKMPSKVNLYFRISKRGSRRVVDITVTDSSGHEIVCEVEELMFEDIDTGSSSGIKLWNLQWEPLVKNDSNEDKKPTAYKHVLVIHEDEDESFGTTVSTALQTNLGCTVEMMNQNILTEDEGSEKMLTHDDLDHVIVLYDSVSQEQTGGSGGCPFAEVLRSYKCLSTFKRISQLDHPPTLWIFTRGSSSVLEQDTVSPLLAGTSSLCLSITQEYPQLKVKAVDLTPQLNFVDAAAEVLSVLKANPRENEIAARMVNSPDDKQVNLYARRLNPMKPDQILTSCSPKESWVFDSKQRHNGKKLYKAQSSPSTPMGNEATVKVAAFAVYPFSDLFGSSDGPAHDIHLIYGTVHHSPTNMVVRHIPTDMMVQEGSRVMGVVMGCISPQMNIQMRNLVPLPGTLSWDDAVAIVKDFLPAFSFFQKIQTVCKEDRVVVFLPDEDDRETLSYATLALQQQAEVCVVADTGQNGDIEKRIFCTTGSRPPTSSTVISTYDKLDQDIPDKHASVAFLPKGDRAGEVLQQAARKLQAFGTLVNLGGSTILMDQLPKNIKFITVDPLDSPQGDSSLSCMATPYKYRFHLQVVNGGHRDALISEL</sequence>
<organism>
    <name type="scientific">Branchiostoma floridae</name>
    <name type="common">Florida lancelet</name>
    <name type="synonym">Amphioxus</name>
    <dbReference type="NCBI Taxonomy" id="7739"/>
    <lineage>
        <taxon>Eukaryota</taxon>
        <taxon>Metazoa</taxon>
        <taxon>Chordata</taxon>
        <taxon>Cephalochordata</taxon>
        <taxon>Leptocardii</taxon>
        <taxon>Amphioxiformes</taxon>
        <taxon>Branchiostomatidae</taxon>
        <taxon>Branchiostoma</taxon>
    </lineage>
</organism>
<dbReference type="CDD" id="cd00833">
    <property type="entry name" value="PKS"/>
    <property type="match status" value="1"/>
</dbReference>
<evidence type="ECO:0000256" key="3">
    <source>
        <dbReference type="ARBA" id="ARBA00048404"/>
    </source>
</evidence>
<dbReference type="SMART" id="SM00825">
    <property type="entry name" value="PKS_KS"/>
    <property type="match status" value="1"/>
</dbReference>
<dbReference type="Pfam" id="PF16197">
    <property type="entry name" value="KAsynt_C_assoc"/>
    <property type="match status" value="1"/>
</dbReference>
<dbReference type="InterPro" id="IPR042104">
    <property type="entry name" value="PKS_dehydratase_sf"/>
</dbReference>
<evidence type="ECO:0000256" key="1">
    <source>
        <dbReference type="ARBA" id="ARBA00022450"/>
    </source>
</evidence>
<evidence type="ECO:0008006" key="8">
    <source>
        <dbReference type="Google" id="ProtNLM"/>
    </source>
</evidence>
<dbReference type="InterPro" id="IPR016036">
    <property type="entry name" value="Malonyl_transacylase_ACP-bd"/>
</dbReference>
<dbReference type="PANTHER" id="PTHR43775:SF37">
    <property type="entry name" value="SI:DKEY-61P9.11"/>
    <property type="match status" value="1"/>
</dbReference>
<dbReference type="EMBL" id="GG666456">
    <property type="protein sequence ID" value="EEN69509.1"/>
    <property type="molecule type" value="Genomic_DNA"/>
</dbReference>